<evidence type="ECO:0000313" key="1">
    <source>
        <dbReference type="EMBL" id="DAF99619.1"/>
    </source>
</evidence>
<dbReference type="InterPro" id="IPR025580">
    <property type="entry name" value="Gp46"/>
</dbReference>
<protein>
    <submittedName>
        <fullName evidence="1">Major head protein</fullName>
    </submittedName>
</protein>
<proteinExistence type="predicted"/>
<dbReference type="Pfam" id="PF14265">
    <property type="entry name" value="DUF4355"/>
    <property type="match status" value="1"/>
</dbReference>
<sequence length="167" mass="19129">MAFEAITTQEQLDSIIGERLKRERETVEKKLRESIEKEYLEKYGDYEELKTKTDEYGRQIEGFNQTIKENSEKIAGYEKSSGEMQAKLKKYEMDSMKMKIAHEAGIPFELASRLSGEDEAAIRKDAESISKFISKKKTSVPLASTEPEKLDSKQIAMKSMLDNLKGE</sequence>
<organism evidence="1">
    <name type="scientific">Siphoviridae sp. ctkKt3</name>
    <dbReference type="NCBI Taxonomy" id="2825642"/>
    <lineage>
        <taxon>Viruses</taxon>
        <taxon>Duplodnaviria</taxon>
        <taxon>Heunggongvirae</taxon>
        <taxon>Uroviricota</taxon>
        <taxon>Caudoviricetes</taxon>
    </lineage>
</organism>
<name>A0A8S5UYT8_9CAUD</name>
<dbReference type="EMBL" id="BK016169">
    <property type="protein sequence ID" value="DAF99619.1"/>
    <property type="molecule type" value="Genomic_DNA"/>
</dbReference>
<reference evidence="1" key="1">
    <citation type="journal article" date="2021" name="Proc. Natl. Acad. Sci. U.S.A.">
        <title>A Catalog of Tens of Thousands of Viruses from Human Metagenomes Reveals Hidden Associations with Chronic Diseases.</title>
        <authorList>
            <person name="Tisza M.J."/>
            <person name="Buck C.B."/>
        </authorList>
    </citation>
    <scope>NUCLEOTIDE SEQUENCE</scope>
    <source>
        <strain evidence="1">CtkKt3</strain>
    </source>
</reference>
<accession>A0A8S5UYT8</accession>